<dbReference type="AlphaFoldDB" id="A0A397UYY3"/>
<keyword evidence="1" id="KW-0597">Phosphoprotein</keyword>
<evidence type="ECO:0008006" key="4">
    <source>
        <dbReference type="Google" id="ProtNLM"/>
    </source>
</evidence>
<dbReference type="OrthoDB" id="5378913at2759"/>
<keyword evidence="3" id="KW-1185">Reference proteome</keyword>
<proteinExistence type="predicted"/>
<evidence type="ECO:0000313" key="2">
    <source>
        <dbReference type="EMBL" id="RIB14568.1"/>
    </source>
</evidence>
<dbReference type="GO" id="GO:0000155">
    <property type="term" value="F:phosphorelay sensor kinase activity"/>
    <property type="evidence" value="ECO:0007669"/>
    <property type="project" value="TreeGrafter"/>
</dbReference>
<reference evidence="2 3" key="1">
    <citation type="submission" date="2018-06" db="EMBL/GenBank/DDBJ databases">
        <title>Comparative genomics reveals the genomic features of Rhizophagus irregularis, R. cerebriforme, R. diaphanum and Gigaspora rosea, and their symbiotic lifestyle signature.</title>
        <authorList>
            <person name="Morin E."/>
            <person name="San Clemente H."/>
            <person name="Chen E.C.H."/>
            <person name="De La Providencia I."/>
            <person name="Hainaut M."/>
            <person name="Kuo A."/>
            <person name="Kohler A."/>
            <person name="Murat C."/>
            <person name="Tang N."/>
            <person name="Roy S."/>
            <person name="Loubradou J."/>
            <person name="Henrissat B."/>
            <person name="Grigoriev I.V."/>
            <person name="Corradi N."/>
            <person name="Roux C."/>
            <person name="Martin F.M."/>
        </authorList>
    </citation>
    <scope>NUCLEOTIDE SEQUENCE [LARGE SCALE GENOMIC DNA]</scope>
    <source>
        <strain evidence="2 3">DAOM 194757</strain>
    </source>
</reference>
<accession>A0A397UYY3</accession>
<name>A0A397UYY3_9GLOM</name>
<dbReference type="STRING" id="44941.A0A397UYY3"/>
<evidence type="ECO:0000313" key="3">
    <source>
        <dbReference type="Proteomes" id="UP000266673"/>
    </source>
</evidence>
<dbReference type="InterPro" id="IPR036890">
    <property type="entry name" value="HATPase_C_sf"/>
</dbReference>
<gene>
    <name evidence="2" type="ORF">C2G38_2040075</name>
</gene>
<dbReference type="Proteomes" id="UP000266673">
    <property type="component" value="Unassembled WGS sequence"/>
</dbReference>
<organism evidence="2 3">
    <name type="scientific">Gigaspora rosea</name>
    <dbReference type="NCBI Taxonomy" id="44941"/>
    <lineage>
        <taxon>Eukaryota</taxon>
        <taxon>Fungi</taxon>
        <taxon>Fungi incertae sedis</taxon>
        <taxon>Mucoromycota</taxon>
        <taxon>Glomeromycotina</taxon>
        <taxon>Glomeromycetes</taxon>
        <taxon>Diversisporales</taxon>
        <taxon>Gigasporaceae</taxon>
        <taxon>Gigaspora</taxon>
    </lineage>
</organism>
<dbReference type="PANTHER" id="PTHR43547">
    <property type="entry name" value="TWO-COMPONENT HISTIDINE KINASE"/>
    <property type="match status" value="1"/>
</dbReference>
<protein>
    <recommendedName>
        <fullName evidence="4">Histidine kinase/HSP90-like ATPase domain-containing protein</fullName>
    </recommendedName>
</protein>
<dbReference type="SUPFAM" id="SSF55874">
    <property type="entry name" value="ATPase domain of HSP90 chaperone/DNA topoisomerase II/histidine kinase"/>
    <property type="match status" value="1"/>
</dbReference>
<dbReference type="EMBL" id="QKWP01000818">
    <property type="protein sequence ID" value="RIB14568.1"/>
    <property type="molecule type" value="Genomic_DNA"/>
</dbReference>
<dbReference type="Gene3D" id="3.30.565.10">
    <property type="entry name" value="Histidine kinase-like ATPase, C-terminal domain"/>
    <property type="match status" value="1"/>
</dbReference>
<comment type="caution">
    <text evidence="2">The sequence shown here is derived from an EMBL/GenBank/DDBJ whole genome shotgun (WGS) entry which is preliminary data.</text>
</comment>
<evidence type="ECO:0000256" key="1">
    <source>
        <dbReference type="ARBA" id="ARBA00022553"/>
    </source>
</evidence>
<dbReference type="PANTHER" id="PTHR43547:SF2">
    <property type="entry name" value="HYBRID SIGNAL TRANSDUCTION HISTIDINE KINASE C"/>
    <property type="match status" value="1"/>
</dbReference>
<sequence>MSHLQTIRRNSRRLLKLINVLLQNRSHEGTRIGLALVKQLITRHRRDITVTSVVNKGTMFKCLFPIGCEHLPTNLICINNVEKPINNCQELCINRQLYLKECSQWAKNNMPEAQFNKDQLSVDIDWSVNKVSTKEILSPSSTDNFAARKEYQILLIEDNDDMR</sequence>